<dbReference type="GO" id="GO:0046983">
    <property type="term" value="F:protein dimerization activity"/>
    <property type="evidence" value="ECO:0007669"/>
    <property type="project" value="InterPro"/>
</dbReference>
<dbReference type="CDD" id="cd18774">
    <property type="entry name" value="PDC2_HK_sensor"/>
    <property type="match status" value="1"/>
</dbReference>
<evidence type="ECO:0000256" key="7">
    <source>
        <dbReference type="ARBA" id="ARBA00023012"/>
    </source>
</evidence>
<evidence type="ECO:0000256" key="9">
    <source>
        <dbReference type="SAM" id="Coils"/>
    </source>
</evidence>
<dbReference type="InterPro" id="IPR003594">
    <property type="entry name" value="HATPase_dom"/>
</dbReference>
<evidence type="ECO:0000256" key="11">
    <source>
        <dbReference type="SAM" id="Phobius"/>
    </source>
</evidence>
<dbReference type="GO" id="GO:0000155">
    <property type="term" value="F:phosphorelay sensor kinase activity"/>
    <property type="evidence" value="ECO:0007669"/>
    <property type="project" value="InterPro"/>
</dbReference>
<evidence type="ECO:0000256" key="4">
    <source>
        <dbReference type="ARBA" id="ARBA00022692"/>
    </source>
</evidence>
<feature type="coiled-coil region" evidence="9">
    <location>
        <begin position="248"/>
        <end position="276"/>
    </location>
</feature>
<evidence type="ECO:0000256" key="6">
    <source>
        <dbReference type="ARBA" id="ARBA00022989"/>
    </source>
</evidence>
<dbReference type="Pfam" id="PF17200">
    <property type="entry name" value="sCache_2"/>
    <property type="match status" value="1"/>
</dbReference>
<dbReference type="Proteomes" id="UP000030460">
    <property type="component" value="Unassembled WGS sequence"/>
</dbReference>
<evidence type="ECO:0000259" key="12">
    <source>
        <dbReference type="SMART" id="SM00387"/>
    </source>
</evidence>
<dbReference type="Gene3D" id="3.30.450.20">
    <property type="entry name" value="PAS domain"/>
    <property type="match status" value="1"/>
</dbReference>
<protein>
    <submittedName>
        <fullName evidence="14">Histidine kinase</fullName>
    </submittedName>
</protein>
<dbReference type="SMART" id="SM01049">
    <property type="entry name" value="Cache_2"/>
    <property type="match status" value="1"/>
</dbReference>
<feature type="transmembrane region" description="Helical" evidence="11">
    <location>
        <begin position="15"/>
        <end position="34"/>
    </location>
</feature>
<dbReference type="EMBL" id="JTDB02000001">
    <property type="protein sequence ID" value="NLP59742.1"/>
    <property type="molecule type" value="Genomic_DNA"/>
</dbReference>
<keyword evidence="6 11" id="KW-1133">Transmembrane helix</keyword>
<gene>
    <name evidence="14" type="ORF">NH14_000975</name>
</gene>
<keyword evidence="8 11" id="KW-0472">Membrane</keyword>
<dbReference type="InterPro" id="IPR017171">
    <property type="entry name" value="Sig_transdc_His_kinase_MctS"/>
</dbReference>
<dbReference type="SUPFAM" id="SSF55874">
    <property type="entry name" value="ATPase domain of HSP90 chaperone/DNA topoisomerase II/histidine kinase"/>
    <property type="match status" value="1"/>
</dbReference>
<feature type="compositionally biased region" description="Low complexity" evidence="10">
    <location>
        <begin position="399"/>
        <end position="414"/>
    </location>
</feature>
<keyword evidence="4 11" id="KW-0812">Transmembrane</keyword>
<reference evidence="14" key="1">
    <citation type="journal article" date="2015" name="Genome Announc.">
        <title>Draft Genome Sequence of the Polyhydroxyalkanoate-Producing Bacterium Burkholderia sacchari LMG 19450 Isolated from Brazilian Sugarcane Plantation Soil.</title>
        <authorList>
            <person name="Alexandrino P.M."/>
            <person name="Mendonca T.T."/>
            <person name="Guaman Bautista L.P."/>
            <person name="Cherix J."/>
            <person name="Lozano-Sakalauskas G.C."/>
            <person name="Fujita A."/>
            <person name="Ramos Filho E."/>
            <person name="Long P."/>
            <person name="Padilla G."/>
            <person name="Taciro M.K."/>
            <person name="Gomez J.G."/>
            <person name="Silva L.F."/>
        </authorList>
    </citation>
    <scope>NUCLEOTIDE SEQUENCE</scope>
    <source>
        <strain evidence="14">LMG 19450</strain>
    </source>
</reference>
<keyword evidence="15" id="KW-1185">Reference proteome</keyword>
<evidence type="ECO:0000313" key="14">
    <source>
        <dbReference type="EMBL" id="NLP59742.1"/>
    </source>
</evidence>
<evidence type="ECO:0000256" key="8">
    <source>
        <dbReference type="ARBA" id="ARBA00023136"/>
    </source>
</evidence>
<keyword evidence="2" id="KW-1003">Cell membrane</keyword>
<evidence type="ECO:0000256" key="3">
    <source>
        <dbReference type="ARBA" id="ARBA00022679"/>
    </source>
</evidence>
<evidence type="ECO:0000256" key="2">
    <source>
        <dbReference type="ARBA" id="ARBA00022475"/>
    </source>
</evidence>
<dbReference type="Pfam" id="PF07730">
    <property type="entry name" value="HisKA_3"/>
    <property type="match status" value="1"/>
</dbReference>
<dbReference type="Gene3D" id="1.20.5.1930">
    <property type="match status" value="1"/>
</dbReference>
<dbReference type="PIRSF" id="PIRSF037314">
    <property type="entry name" value="STHK_MctS"/>
    <property type="match status" value="1"/>
</dbReference>
<dbReference type="RefSeq" id="WP_052148124.1">
    <property type="nucleotide sequence ID" value="NZ_CADFGF010000004.1"/>
</dbReference>
<feature type="transmembrane region" description="Helical" evidence="11">
    <location>
        <begin position="222"/>
        <end position="243"/>
    </location>
</feature>
<dbReference type="InterPro" id="IPR033480">
    <property type="entry name" value="sCache_2"/>
</dbReference>
<organism evidence="14 15">
    <name type="scientific">Paraburkholderia sacchari</name>
    <dbReference type="NCBI Taxonomy" id="159450"/>
    <lineage>
        <taxon>Bacteria</taxon>
        <taxon>Pseudomonadati</taxon>
        <taxon>Pseudomonadota</taxon>
        <taxon>Betaproteobacteria</taxon>
        <taxon>Burkholderiales</taxon>
        <taxon>Burkholderiaceae</taxon>
        <taxon>Paraburkholderia</taxon>
    </lineage>
</organism>
<evidence type="ECO:0000256" key="5">
    <source>
        <dbReference type="ARBA" id="ARBA00022777"/>
    </source>
</evidence>
<dbReference type="AlphaFoldDB" id="A0A8T6Z4J0"/>
<dbReference type="CDD" id="cd16917">
    <property type="entry name" value="HATPase_UhpB-NarQ-NarX-like"/>
    <property type="match status" value="1"/>
</dbReference>
<feature type="compositionally biased region" description="Gly residues" evidence="10">
    <location>
        <begin position="388"/>
        <end position="398"/>
    </location>
</feature>
<feature type="domain" description="Single Cache" evidence="13">
    <location>
        <begin position="50"/>
        <end position="152"/>
    </location>
</feature>
<dbReference type="InterPro" id="IPR050482">
    <property type="entry name" value="Sensor_HK_TwoCompSys"/>
</dbReference>
<dbReference type="InterPro" id="IPR036890">
    <property type="entry name" value="HATPase_C_sf"/>
</dbReference>
<dbReference type="OrthoDB" id="9797605at2"/>
<keyword evidence="5 14" id="KW-0418">Kinase</keyword>
<evidence type="ECO:0000256" key="10">
    <source>
        <dbReference type="SAM" id="MobiDB-lite"/>
    </source>
</evidence>
<accession>A0A8T6Z4J0</accession>
<keyword evidence="7" id="KW-0902">Two-component regulatory system</keyword>
<dbReference type="PANTHER" id="PTHR24421">
    <property type="entry name" value="NITRATE/NITRITE SENSOR PROTEIN NARX-RELATED"/>
    <property type="match status" value="1"/>
</dbReference>
<dbReference type="GO" id="GO:0005886">
    <property type="term" value="C:plasma membrane"/>
    <property type="evidence" value="ECO:0007669"/>
    <property type="project" value="UniProtKB-SubCell"/>
</dbReference>
<name>A0A8T6Z4J0_9BURK</name>
<dbReference type="Gene3D" id="3.30.565.10">
    <property type="entry name" value="Histidine kinase-like ATPase, C-terminal domain"/>
    <property type="match status" value="1"/>
</dbReference>
<evidence type="ECO:0000256" key="1">
    <source>
        <dbReference type="ARBA" id="ARBA00004651"/>
    </source>
</evidence>
<proteinExistence type="predicted"/>
<feature type="domain" description="Histidine kinase/HSP90-like ATPase" evidence="12">
    <location>
        <begin position="419"/>
        <end position="514"/>
    </location>
</feature>
<feature type="region of interest" description="Disordered" evidence="10">
    <location>
        <begin position="375"/>
        <end position="414"/>
    </location>
</feature>
<dbReference type="SMART" id="SM00387">
    <property type="entry name" value="HATPase_c"/>
    <property type="match status" value="1"/>
</dbReference>
<dbReference type="Pfam" id="PF02518">
    <property type="entry name" value="HATPase_c"/>
    <property type="match status" value="1"/>
</dbReference>
<evidence type="ECO:0000259" key="13">
    <source>
        <dbReference type="SMART" id="SM01049"/>
    </source>
</evidence>
<comment type="subcellular location">
    <subcellularLocation>
        <location evidence="1">Cell membrane</location>
        <topology evidence="1">Multi-pass membrane protein</topology>
    </subcellularLocation>
</comment>
<keyword evidence="9" id="KW-0175">Coiled coil</keyword>
<reference evidence="14" key="2">
    <citation type="submission" date="2020-04" db="EMBL/GenBank/DDBJ databases">
        <authorList>
            <person name="Alexandrino P."/>
            <person name="Mendonca T."/>
            <person name="Guaman L."/>
            <person name="Cherix J."/>
            <person name="Lozano-Sakalauskas G."/>
            <person name="Fujita A."/>
            <person name="Filho E.R."/>
            <person name="Long P."/>
            <person name="Padilla G."/>
            <person name="Taciro M.K."/>
            <person name="Gomez J.G."/>
            <person name="Silva L.F."/>
            <person name="Torres M."/>
        </authorList>
    </citation>
    <scope>NUCLEOTIDE SEQUENCE</scope>
    <source>
        <strain evidence="14">LMG 19450</strain>
    </source>
</reference>
<comment type="caution">
    <text evidence="14">The sequence shown here is derived from an EMBL/GenBank/DDBJ whole genome shotgun (WGS) entry which is preliminary data.</text>
</comment>
<dbReference type="InterPro" id="IPR011712">
    <property type="entry name" value="Sig_transdc_His_kin_sub3_dim/P"/>
</dbReference>
<keyword evidence="3" id="KW-0808">Transferase</keyword>
<sequence>MPAPFFFNDRLKTKIFLLAVVPFLAAIASIGIGVRQQATALARTQHATLQAAYLSSKEVELRHYVELATSAIAPLYEASESRAAGAAEGIAGSVADRQRAALAVLQKMDFGPDGYFFVYDMHGRSLMHPREPGLVGQDLWNLRDPQGALTIQQLVTAASHGGGFVRYMWHRPSTGKLAPKLGYVVALPRWGWMVGTGIYLDDVESTLARADERASANIERTLQWLGIIALAGVGVFALGALVLNVSEYRSTDAKLKRLAQQVVESQEQERARLSRELHDGISQMLVSAKLLLESALARFERGEARVPAAEASLSTGLARLSETLREVRRISHALRPAMLDDLGLAAALEQLTRELAGESEMEIGFTQSGARSVARSGVKPGALPGALPGAGHGDGGANQGANQGTNPGTNAGAAPLPDAVNTVLFRIAQEALTNIVKHAGARRAALTLDVAPNGVTLTIADNGRGFDVAHALADPRAGMGLRNMRERLEPLGGRLSVSSKPGHTVVDAWVPIHSASASSKARGLQGDAQKRNTP</sequence>
<evidence type="ECO:0000313" key="15">
    <source>
        <dbReference type="Proteomes" id="UP000030460"/>
    </source>
</evidence>